<reference evidence="1 2" key="2">
    <citation type="journal article" date="2022" name="Mol. Ecol. Resour.">
        <title>The genomes of chicory, endive, great burdock and yacon provide insights into Asteraceae paleo-polyploidization history and plant inulin production.</title>
        <authorList>
            <person name="Fan W."/>
            <person name="Wang S."/>
            <person name="Wang H."/>
            <person name="Wang A."/>
            <person name="Jiang F."/>
            <person name="Liu H."/>
            <person name="Zhao H."/>
            <person name="Xu D."/>
            <person name="Zhang Y."/>
        </authorList>
    </citation>
    <scope>NUCLEOTIDE SEQUENCE [LARGE SCALE GENOMIC DNA]</scope>
    <source>
        <strain evidence="2">cv. Punajuju</strain>
        <tissue evidence="1">Leaves</tissue>
    </source>
</reference>
<comment type="caution">
    <text evidence="1">The sequence shown here is derived from an EMBL/GenBank/DDBJ whole genome shotgun (WGS) entry which is preliminary data.</text>
</comment>
<name>A0ACB8ZMK9_CICIN</name>
<proteinExistence type="predicted"/>
<keyword evidence="2" id="KW-1185">Reference proteome</keyword>
<evidence type="ECO:0000313" key="2">
    <source>
        <dbReference type="Proteomes" id="UP001055811"/>
    </source>
</evidence>
<accession>A0ACB8ZMK9</accession>
<reference evidence="2" key="1">
    <citation type="journal article" date="2022" name="Mol. Ecol. Resour.">
        <title>The genomes of chicory, endive, great burdock and yacon provide insights into Asteraceae palaeo-polyploidization history and plant inulin production.</title>
        <authorList>
            <person name="Fan W."/>
            <person name="Wang S."/>
            <person name="Wang H."/>
            <person name="Wang A."/>
            <person name="Jiang F."/>
            <person name="Liu H."/>
            <person name="Zhao H."/>
            <person name="Xu D."/>
            <person name="Zhang Y."/>
        </authorList>
    </citation>
    <scope>NUCLEOTIDE SEQUENCE [LARGE SCALE GENOMIC DNA]</scope>
    <source>
        <strain evidence="2">cv. Punajuju</strain>
    </source>
</reference>
<organism evidence="1 2">
    <name type="scientific">Cichorium intybus</name>
    <name type="common">Chicory</name>
    <dbReference type="NCBI Taxonomy" id="13427"/>
    <lineage>
        <taxon>Eukaryota</taxon>
        <taxon>Viridiplantae</taxon>
        <taxon>Streptophyta</taxon>
        <taxon>Embryophyta</taxon>
        <taxon>Tracheophyta</taxon>
        <taxon>Spermatophyta</taxon>
        <taxon>Magnoliopsida</taxon>
        <taxon>eudicotyledons</taxon>
        <taxon>Gunneridae</taxon>
        <taxon>Pentapetalae</taxon>
        <taxon>asterids</taxon>
        <taxon>campanulids</taxon>
        <taxon>Asterales</taxon>
        <taxon>Asteraceae</taxon>
        <taxon>Cichorioideae</taxon>
        <taxon>Cichorieae</taxon>
        <taxon>Cichoriinae</taxon>
        <taxon>Cichorium</taxon>
    </lineage>
</organism>
<gene>
    <name evidence="1" type="ORF">L2E82_42208</name>
</gene>
<evidence type="ECO:0000313" key="1">
    <source>
        <dbReference type="EMBL" id="KAI3698565.1"/>
    </source>
</evidence>
<protein>
    <submittedName>
        <fullName evidence="1">Uncharacterized protein</fullName>
    </submittedName>
</protein>
<dbReference type="EMBL" id="CM042016">
    <property type="protein sequence ID" value="KAI3698565.1"/>
    <property type="molecule type" value="Genomic_DNA"/>
</dbReference>
<dbReference type="Proteomes" id="UP001055811">
    <property type="component" value="Linkage Group LG08"/>
</dbReference>
<sequence>MAARGSGDSHNSGDTIIFGRHLLLRQRNLRRRWLVKPGLSHPIVDSNPSLIQSSSSLTEYVSITGAFFIHIVPTNTSLELPQNPRSCSNLA</sequence>